<dbReference type="AlphaFoldDB" id="A0A3D8JUI8"/>
<evidence type="ECO:0000313" key="3">
    <source>
        <dbReference type="Proteomes" id="UP000256838"/>
    </source>
</evidence>
<protein>
    <submittedName>
        <fullName evidence="2">Carboxylesterase family protein</fullName>
    </submittedName>
</protein>
<dbReference type="SUPFAM" id="SSF53474">
    <property type="entry name" value="alpha/beta-Hydrolases"/>
    <property type="match status" value="1"/>
</dbReference>
<organism evidence="2 3">
    <name type="scientific">Trinickia dinghuensis</name>
    <dbReference type="NCBI Taxonomy" id="2291023"/>
    <lineage>
        <taxon>Bacteria</taxon>
        <taxon>Pseudomonadati</taxon>
        <taxon>Pseudomonadota</taxon>
        <taxon>Betaproteobacteria</taxon>
        <taxon>Burkholderiales</taxon>
        <taxon>Burkholderiaceae</taxon>
        <taxon>Trinickia</taxon>
    </lineage>
</organism>
<dbReference type="OrthoDB" id="9775851at2"/>
<dbReference type="Pfam" id="PF00135">
    <property type="entry name" value="COesterase"/>
    <property type="match status" value="1"/>
</dbReference>
<gene>
    <name evidence="2" type="ORF">DWV00_22625</name>
</gene>
<dbReference type="InterPro" id="IPR050309">
    <property type="entry name" value="Type-B_Carboxylest/Lipase"/>
</dbReference>
<keyword evidence="3" id="KW-1185">Reference proteome</keyword>
<dbReference type="InterPro" id="IPR029058">
    <property type="entry name" value="AB_hydrolase_fold"/>
</dbReference>
<dbReference type="Gene3D" id="3.40.50.1820">
    <property type="entry name" value="alpha/beta hydrolase"/>
    <property type="match status" value="1"/>
</dbReference>
<dbReference type="PROSITE" id="PS00941">
    <property type="entry name" value="CARBOXYLESTERASE_B_2"/>
    <property type="match status" value="1"/>
</dbReference>
<reference evidence="2 3" key="1">
    <citation type="submission" date="2018-08" db="EMBL/GenBank/DDBJ databases">
        <title>Paraburkholderia sp. DHOM06 isolated from forest soil.</title>
        <authorList>
            <person name="Gao Z.-H."/>
            <person name="Qiu L.-H."/>
        </authorList>
    </citation>
    <scope>NUCLEOTIDE SEQUENCE [LARGE SCALE GENOMIC DNA]</scope>
    <source>
        <strain evidence="2 3">DHOM06</strain>
    </source>
</reference>
<dbReference type="RefSeq" id="WP_115535856.1">
    <property type="nucleotide sequence ID" value="NZ_QRGA01000014.1"/>
</dbReference>
<proteinExistence type="predicted"/>
<evidence type="ECO:0000259" key="1">
    <source>
        <dbReference type="Pfam" id="PF00135"/>
    </source>
</evidence>
<comment type="caution">
    <text evidence="2">The sequence shown here is derived from an EMBL/GenBank/DDBJ whole genome shotgun (WGS) entry which is preliminary data.</text>
</comment>
<evidence type="ECO:0000313" key="2">
    <source>
        <dbReference type="EMBL" id="RDU96405.1"/>
    </source>
</evidence>
<dbReference type="Proteomes" id="UP000256838">
    <property type="component" value="Unassembled WGS sequence"/>
</dbReference>
<name>A0A3D8JUI8_9BURK</name>
<accession>A0A3D8JUI8</accession>
<dbReference type="InterPro" id="IPR002018">
    <property type="entry name" value="CarbesteraseB"/>
</dbReference>
<dbReference type="InterPro" id="IPR019819">
    <property type="entry name" value="Carboxylesterase_B_CS"/>
</dbReference>
<dbReference type="PANTHER" id="PTHR11559">
    <property type="entry name" value="CARBOXYLESTERASE"/>
    <property type="match status" value="1"/>
</dbReference>
<sequence>MNSSSIDASWRRVVALSVLVPLLSVALRTADARAIEVRAQSAPAVQQASSPRIELTVGTISGIQVLAPRPVRTFLGIPYAAPPTGPLRWQAPQPVARWAGVRQAVQFGPRCMQHASGKPSFRSTRVSEDCLYLNVWAPDPGKDEKRPVLVYFHGGNLNEGDASESRYDGANLAEIGIVTVTVNYRLGVFGFLALPSARHESSDSAVGNYGLLDQVAALRWVRDNIASFGGDPAKVTIAGDTGGAVAVSAHMASPQSRGLFARAIAQSGGAFGRQAVWSRSRAEKLAARFATQVGAWTLPQLRAMSAEQLLAATGSERGPKFVFWPHVDSQFLTDTPEAIFNSGGQAPVPLLLGNRSQEGHVGPMLLGAKPTPENWKQALERLFGEQAAQAMSHYPGNDNDEVVRSATVLAGDLAAAHATWRWMSLHRQTGSGSPVYLYVYDRMPSSAAGASERRASIAQSDLQVDPALGNLNLLPRHGWRAEDYLASGALLRYLVQFVKTGDPNGPRDNPLRYWSALGLGGPARPPSWPAAREEQGGLARQTIDVTPRTTWDRSAARQDFIGRFIATQAFDDTWIDKRR</sequence>
<dbReference type="EMBL" id="QRGA01000014">
    <property type="protein sequence ID" value="RDU96405.1"/>
    <property type="molecule type" value="Genomic_DNA"/>
</dbReference>
<feature type="domain" description="Carboxylesterase type B" evidence="1">
    <location>
        <begin position="50"/>
        <end position="531"/>
    </location>
</feature>